<name>A0AAU0UNI0_9FIRM</name>
<accession>A0AAU0UNI0</accession>
<protein>
    <recommendedName>
        <fullName evidence="6">short-chain-enoyl-CoA hydratase</fullName>
        <ecNumber evidence="6">4.2.1.150</ecNumber>
    </recommendedName>
</protein>
<dbReference type="Gene3D" id="1.10.12.10">
    <property type="entry name" value="Lyase 2-enoyl-coa Hydratase, Chain A, domain 2"/>
    <property type="match status" value="1"/>
</dbReference>
<evidence type="ECO:0000313" key="8">
    <source>
        <dbReference type="EMBL" id="WRO21870.1"/>
    </source>
</evidence>
<reference evidence="8 9" key="1">
    <citation type="submission" date="2023-04" db="EMBL/GenBank/DDBJ databases">
        <authorList>
            <person name="Hsu D."/>
        </authorList>
    </citation>
    <scope>NUCLEOTIDE SEQUENCE [LARGE SCALE GENOMIC DNA]</scope>
    <source>
        <strain evidence="8 9">MK1</strain>
    </source>
</reference>
<comment type="subunit">
    <text evidence="3">Homotetramer.</text>
</comment>
<proteinExistence type="inferred from homology"/>
<evidence type="ECO:0000256" key="7">
    <source>
        <dbReference type="RuleBase" id="RU003707"/>
    </source>
</evidence>
<dbReference type="KEGG" id="dbc:MFMK1_001691"/>
<dbReference type="GO" id="GO:0006635">
    <property type="term" value="P:fatty acid beta-oxidation"/>
    <property type="evidence" value="ECO:0007669"/>
    <property type="project" value="TreeGrafter"/>
</dbReference>
<dbReference type="InterPro" id="IPR029045">
    <property type="entry name" value="ClpP/crotonase-like_dom_sf"/>
</dbReference>
<comment type="similarity">
    <text evidence="2 7">Belongs to the enoyl-CoA hydratase/isomerase family.</text>
</comment>
<dbReference type="PANTHER" id="PTHR11941:SF54">
    <property type="entry name" value="ENOYL-COA HYDRATASE, MITOCHONDRIAL"/>
    <property type="match status" value="1"/>
</dbReference>
<gene>
    <name evidence="8" type="ORF">MFMK1_001691</name>
</gene>
<dbReference type="RefSeq" id="WP_366924697.1">
    <property type="nucleotide sequence ID" value="NZ_CP121694.1"/>
</dbReference>
<evidence type="ECO:0000256" key="6">
    <source>
        <dbReference type="ARBA" id="ARBA00067035"/>
    </source>
</evidence>
<evidence type="ECO:0000256" key="1">
    <source>
        <dbReference type="ARBA" id="ARBA00005086"/>
    </source>
</evidence>
<dbReference type="InterPro" id="IPR001753">
    <property type="entry name" value="Enoyl-CoA_hydra/iso"/>
</dbReference>
<dbReference type="FunFam" id="1.10.12.10:FF:000001">
    <property type="entry name" value="Probable enoyl-CoA hydratase, mitochondrial"/>
    <property type="match status" value="1"/>
</dbReference>
<evidence type="ECO:0000256" key="3">
    <source>
        <dbReference type="ARBA" id="ARBA00011881"/>
    </source>
</evidence>
<dbReference type="Pfam" id="PF00378">
    <property type="entry name" value="ECH_1"/>
    <property type="match status" value="1"/>
</dbReference>
<keyword evidence="4" id="KW-0456">Lyase</keyword>
<dbReference type="FunFam" id="3.90.226.10:FF:000009">
    <property type="entry name" value="Carnitinyl-CoA dehydratase"/>
    <property type="match status" value="1"/>
</dbReference>
<dbReference type="GO" id="GO:0018812">
    <property type="term" value="F:3-hydroxyacyl-CoA dehydratase activity"/>
    <property type="evidence" value="ECO:0007669"/>
    <property type="project" value="UniProtKB-EC"/>
</dbReference>
<dbReference type="InterPro" id="IPR018376">
    <property type="entry name" value="Enoyl-CoA_hyd/isom_CS"/>
</dbReference>
<sequence>MDYETLSVSRHGHAALIEFNRPEALNALSTQMAKELVMLLEELSLTTDVWAVALTASGDRAFCVGADLKERKSMNTEEMRRQRELFVKAFQAVATFPKPIIAAVNGYAMGGGFEFALCCDFIICSDNAKFALPEVGLAIIPGGGGTQNLPRVIGKNKAKELIFTGRRIDAGEAERLGIVNHVTSLSELTDKALALLDEITKNGPVALKQAKKSVNLGVEMDLNTAFQLEAECYQMCLTTQDRDEGLKAFNEKRKPVYKGY</sequence>
<dbReference type="InterPro" id="IPR014748">
    <property type="entry name" value="Enoyl-CoA_hydra_C"/>
</dbReference>
<comment type="catalytic activity">
    <reaction evidence="5">
        <text>a short-chain (3S)-3-hydroxyacyl-CoA = a short-chain (2E)-enoyl-CoA + H2O</text>
        <dbReference type="Rhea" id="RHEA:52664"/>
        <dbReference type="ChEBI" id="CHEBI:15377"/>
        <dbReference type="ChEBI" id="CHEBI:87488"/>
        <dbReference type="ChEBI" id="CHEBI:136760"/>
        <dbReference type="EC" id="4.2.1.150"/>
    </reaction>
</comment>
<organism evidence="8 9">
    <name type="scientific">Metallumcola ferriviriculae</name>
    <dbReference type="NCBI Taxonomy" id="3039180"/>
    <lineage>
        <taxon>Bacteria</taxon>
        <taxon>Bacillati</taxon>
        <taxon>Bacillota</taxon>
        <taxon>Clostridia</taxon>
        <taxon>Neomoorellales</taxon>
        <taxon>Desulfitibacteraceae</taxon>
        <taxon>Metallumcola</taxon>
    </lineage>
</organism>
<comment type="pathway">
    <text evidence="1">Lipid metabolism; butanoate metabolism.</text>
</comment>
<dbReference type="Gene3D" id="3.90.226.10">
    <property type="entry name" value="2-enoyl-CoA Hydratase, Chain A, domain 1"/>
    <property type="match status" value="1"/>
</dbReference>
<dbReference type="CDD" id="cd06558">
    <property type="entry name" value="crotonase-like"/>
    <property type="match status" value="1"/>
</dbReference>
<dbReference type="PROSITE" id="PS00166">
    <property type="entry name" value="ENOYL_COA_HYDRATASE"/>
    <property type="match status" value="1"/>
</dbReference>
<evidence type="ECO:0000256" key="2">
    <source>
        <dbReference type="ARBA" id="ARBA00005254"/>
    </source>
</evidence>
<evidence type="ECO:0000256" key="5">
    <source>
        <dbReference type="ARBA" id="ARBA00050624"/>
    </source>
</evidence>
<dbReference type="EMBL" id="CP121694">
    <property type="protein sequence ID" value="WRO21870.1"/>
    <property type="molecule type" value="Genomic_DNA"/>
</dbReference>
<dbReference type="Proteomes" id="UP001329915">
    <property type="component" value="Chromosome"/>
</dbReference>
<dbReference type="PANTHER" id="PTHR11941">
    <property type="entry name" value="ENOYL-COA HYDRATASE-RELATED"/>
    <property type="match status" value="1"/>
</dbReference>
<dbReference type="SUPFAM" id="SSF52096">
    <property type="entry name" value="ClpP/crotonase"/>
    <property type="match status" value="1"/>
</dbReference>
<keyword evidence="9" id="KW-1185">Reference proteome</keyword>
<evidence type="ECO:0000256" key="4">
    <source>
        <dbReference type="ARBA" id="ARBA00023239"/>
    </source>
</evidence>
<evidence type="ECO:0000313" key="9">
    <source>
        <dbReference type="Proteomes" id="UP001329915"/>
    </source>
</evidence>
<dbReference type="EC" id="4.2.1.150" evidence="6"/>
<dbReference type="AlphaFoldDB" id="A0AAU0UNI0"/>